<evidence type="ECO:0000313" key="3">
    <source>
        <dbReference type="EMBL" id="MFD1429790.1"/>
    </source>
</evidence>
<dbReference type="SMART" id="SM00228">
    <property type="entry name" value="PDZ"/>
    <property type="match status" value="1"/>
</dbReference>
<feature type="transmembrane region" description="Helical" evidence="1">
    <location>
        <begin position="6"/>
        <end position="24"/>
    </location>
</feature>
<protein>
    <submittedName>
        <fullName evidence="3">PDZ domain-containing protein</fullName>
    </submittedName>
</protein>
<keyword evidence="1" id="KW-0812">Transmembrane</keyword>
<dbReference type="Proteomes" id="UP001597196">
    <property type="component" value="Unassembled WGS sequence"/>
</dbReference>
<evidence type="ECO:0000313" key="4">
    <source>
        <dbReference type="Proteomes" id="UP001597196"/>
    </source>
</evidence>
<feature type="transmembrane region" description="Helical" evidence="1">
    <location>
        <begin position="123"/>
        <end position="150"/>
    </location>
</feature>
<keyword evidence="1" id="KW-0472">Membrane</keyword>
<feature type="transmembrane region" description="Helical" evidence="1">
    <location>
        <begin position="45"/>
        <end position="68"/>
    </location>
</feature>
<dbReference type="SUPFAM" id="SSF50156">
    <property type="entry name" value="PDZ domain-like"/>
    <property type="match status" value="1"/>
</dbReference>
<dbReference type="RefSeq" id="WP_203627650.1">
    <property type="nucleotide sequence ID" value="NZ_BOLQ01000014.1"/>
</dbReference>
<keyword evidence="4" id="KW-1185">Reference proteome</keyword>
<name>A0ABW4CG62_9LACO</name>
<evidence type="ECO:0000256" key="1">
    <source>
        <dbReference type="SAM" id="Phobius"/>
    </source>
</evidence>
<dbReference type="InterPro" id="IPR041489">
    <property type="entry name" value="PDZ_6"/>
</dbReference>
<dbReference type="InterPro" id="IPR001478">
    <property type="entry name" value="PDZ"/>
</dbReference>
<organism evidence="3 4">
    <name type="scientific">Lacticaseibacillus mingshuiensis</name>
    <dbReference type="NCBI Taxonomy" id="2799574"/>
    <lineage>
        <taxon>Bacteria</taxon>
        <taxon>Bacillati</taxon>
        <taxon>Bacillota</taxon>
        <taxon>Bacilli</taxon>
        <taxon>Lactobacillales</taxon>
        <taxon>Lactobacillaceae</taxon>
        <taxon>Lacticaseibacillus</taxon>
    </lineage>
</organism>
<feature type="transmembrane region" description="Helical" evidence="1">
    <location>
        <begin position="213"/>
        <end position="234"/>
    </location>
</feature>
<dbReference type="EMBL" id="JBHTOC010000007">
    <property type="protein sequence ID" value="MFD1429790.1"/>
    <property type="molecule type" value="Genomic_DNA"/>
</dbReference>
<dbReference type="Pfam" id="PF17820">
    <property type="entry name" value="PDZ_6"/>
    <property type="match status" value="1"/>
</dbReference>
<dbReference type="PROSITE" id="PS50106">
    <property type="entry name" value="PDZ"/>
    <property type="match status" value="1"/>
</dbReference>
<comment type="caution">
    <text evidence="3">The sequence shown here is derived from an EMBL/GenBank/DDBJ whole genome shotgun (WGS) entry which is preliminary data.</text>
</comment>
<sequence length="357" mass="38803">MGMRLFATLLGPITLLALAGVWFWRWRRIHHERRLFKMAIDQHWTLFWAGLIGGVLASLVISLGLWLLHVHLPIAVLAWFTALDGAAFLLAGLGFGPWLLAFAGIAAWAAARWLPWSWLAVPAVGHWAAGSLALVALVFAAEALLLWLMAPAIDVPKIKDGRRGARIASYTRRQFYWLPLLVTLPTGHFVFLPLISGAALTTRKQLPTQALRFWTKAYAIGGAVVAGLAGWAYAQPALSLWPLGISAAVGLIVALACRWADQRGISYISQTTDGVRLVAILPDTPASKMGLQAGDIVLKANNIPVGSSDALYEALQAHPTYCRLRVQRLDGAVRLTETAIFTGAPHELGMITFAEDN</sequence>
<dbReference type="Gene3D" id="2.30.42.10">
    <property type="match status" value="1"/>
</dbReference>
<feature type="transmembrane region" description="Helical" evidence="1">
    <location>
        <begin position="176"/>
        <end position="201"/>
    </location>
</feature>
<proteinExistence type="predicted"/>
<gene>
    <name evidence="3" type="ORF">ACFQ4P_05970</name>
</gene>
<feature type="transmembrane region" description="Helical" evidence="1">
    <location>
        <begin position="88"/>
        <end position="111"/>
    </location>
</feature>
<reference evidence="4" key="1">
    <citation type="journal article" date="2019" name="Int. J. Syst. Evol. Microbiol.">
        <title>The Global Catalogue of Microorganisms (GCM) 10K type strain sequencing project: providing services to taxonomists for standard genome sequencing and annotation.</title>
        <authorList>
            <consortium name="The Broad Institute Genomics Platform"/>
            <consortium name="The Broad Institute Genome Sequencing Center for Infectious Disease"/>
            <person name="Wu L."/>
            <person name="Ma J."/>
        </authorList>
    </citation>
    <scope>NUCLEOTIDE SEQUENCE [LARGE SCALE GENOMIC DNA]</scope>
    <source>
        <strain evidence="4">CCM 8980</strain>
    </source>
</reference>
<dbReference type="InterPro" id="IPR036034">
    <property type="entry name" value="PDZ_sf"/>
</dbReference>
<evidence type="ECO:0000259" key="2">
    <source>
        <dbReference type="PROSITE" id="PS50106"/>
    </source>
</evidence>
<accession>A0ABW4CG62</accession>
<feature type="domain" description="PDZ" evidence="2">
    <location>
        <begin position="252"/>
        <end position="330"/>
    </location>
</feature>
<feature type="transmembrane region" description="Helical" evidence="1">
    <location>
        <begin position="240"/>
        <end position="260"/>
    </location>
</feature>
<keyword evidence="1" id="KW-1133">Transmembrane helix</keyword>